<dbReference type="STRING" id="1423778.FC70_GL000511"/>
<keyword evidence="3" id="KW-1185">Reference proteome</keyword>
<feature type="coiled-coil region" evidence="1">
    <location>
        <begin position="200"/>
        <end position="237"/>
    </location>
</feature>
<dbReference type="OrthoDB" id="2248290at2"/>
<gene>
    <name evidence="2" type="ORF">FC70_GL000511</name>
</gene>
<reference evidence="2 3" key="1">
    <citation type="journal article" date="2015" name="Genome Announc.">
        <title>Expanding the biotechnology potential of lactobacilli through comparative genomics of 213 strains and associated genera.</title>
        <authorList>
            <person name="Sun Z."/>
            <person name="Harris H.M."/>
            <person name="McCann A."/>
            <person name="Guo C."/>
            <person name="Argimon S."/>
            <person name="Zhang W."/>
            <person name="Yang X."/>
            <person name="Jeffery I.B."/>
            <person name="Cooney J.C."/>
            <person name="Kagawa T.F."/>
            <person name="Liu W."/>
            <person name="Song Y."/>
            <person name="Salvetti E."/>
            <person name="Wrobel A."/>
            <person name="Rasinkangas P."/>
            <person name="Parkhill J."/>
            <person name="Rea M.C."/>
            <person name="O'Sullivan O."/>
            <person name="Ritari J."/>
            <person name="Douillard F.P."/>
            <person name="Paul Ross R."/>
            <person name="Yang R."/>
            <person name="Briner A.E."/>
            <person name="Felis G.E."/>
            <person name="de Vos W.M."/>
            <person name="Barrangou R."/>
            <person name="Klaenhammer T.R."/>
            <person name="Caufield P.W."/>
            <person name="Cui Y."/>
            <person name="Zhang H."/>
            <person name="O'Toole P.W."/>
        </authorList>
    </citation>
    <scope>NUCLEOTIDE SEQUENCE [LARGE SCALE GENOMIC DNA]</scope>
    <source>
        <strain evidence="2 3">DSM 15707</strain>
    </source>
</reference>
<evidence type="ECO:0000313" key="2">
    <source>
        <dbReference type="EMBL" id="KRL55926.1"/>
    </source>
</evidence>
<dbReference type="AlphaFoldDB" id="A0A0R1RGR1"/>
<evidence type="ECO:0000313" key="3">
    <source>
        <dbReference type="Proteomes" id="UP000051697"/>
    </source>
</evidence>
<keyword evidence="1" id="KW-0175">Coiled coil</keyword>
<dbReference type="EMBL" id="AZFE01000030">
    <property type="protein sequence ID" value="KRL55926.1"/>
    <property type="molecule type" value="Genomic_DNA"/>
</dbReference>
<comment type="caution">
    <text evidence="2">The sequence shown here is derived from an EMBL/GenBank/DDBJ whole genome shotgun (WGS) entry which is preliminary data.</text>
</comment>
<protein>
    <recommendedName>
        <fullName evidence="4">Exonuclease SbcC</fullName>
    </recommendedName>
</protein>
<dbReference type="PATRIC" id="fig|1423778.4.peg.537"/>
<dbReference type="RefSeq" id="WP_057889494.1">
    <property type="nucleotide sequence ID" value="NZ_AZFE01000030.1"/>
</dbReference>
<dbReference type="Proteomes" id="UP000051697">
    <property type="component" value="Unassembled WGS sequence"/>
</dbReference>
<dbReference type="KEGG" id="lol:LACOL_0785"/>
<name>A0A0R1RGR1_9LACO</name>
<evidence type="ECO:0000256" key="1">
    <source>
        <dbReference type="SAM" id="Coils"/>
    </source>
</evidence>
<sequence length="290" mass="33938">MTEENSPENVIDVISDQITIKMQYLQNLQAAVNHHDDKLVYSLLDSRRYASEILHTENVENDVTVANLVDNLSDELSHYLSSNLIQYLGQHYPFFYYEEFAQGHFRVYFGNWWDRREFGELDVLNVRFIFHEAEYEKLSTSFGLSKEGKRYNTKKIAEISKENDWLQDLIDSQSTRETKKAEIQNELKEVNNKNGMPWESGKQKEARQELIDQLSDLEDQDDKARGAKKQIKDNEAKVLTLSKENTILSYEQKSIIDTFSSFETFEAANRSLYADYLGFISNEKQVNNHE</sequence>
<organism evidence="2 3">
    <name type="scientific">Paucilactobacillus oligofermentans DSM 15707 = LMG 22743</name>
    <dbReference type="NCBI Taxonomy" id="1423778"/>
    <lineage>
        <taxon>Bacteria</taxon>
        <taxon>Bacillati</taxon>
        <taxon>Bacillota</taxon>
        <taxon>Bacilli</taxon>
        <taxon>Lactobacillales</taxon>
        <taxon>Lactobacillaceae</taxon>
        <taxon>Paucilactobacillus</taxon>
    </lineage>
</organism>
<proteinExistence type="predicted"/>
<evidence type="ECO:0008006" key="4">
    <source>
        <dbReference type="Google" id="ProtNLM"/>
    </source>
</evidence>
<accession>A0A0R1RGR1</accession>